<dbReference type="Proteomes" id="UP000606786">
    <property type="component" value="Unassembled WGS sequence"/>
</dbReference>
<protein>
    <submittedName>
        <fullName evidence="2">(Mediterranean fruit fly) hypothetical protein</fullName>
    </submittedName>
</protein>
<gene>
    <name evidence="2" type="ORF">CCAP1982_LOCUS14</name>
</gene>
<reference evidence="2" key="1">
    <citation type="submission" date="2020-11" db="EMBL/GenBank/DDBJ databases">
        <authorList>
            <person name="Whitehead M."/>
        </authorList>
    </citation>
    <scope>NUCLEOTIDE SEQUENCE</scope>
    <source>
        <strain evidence="2">EGII</strain>
    </source>
</reference>
<accession>A0A811U1C2</accession>
<evidence type="ECO:0000256" key="1">
    <source>
        <dbReference type="SAM" id="MobiDB-lite"/>
    </source>
</evidence>
<dbReference type="AlphaFoldDB" id="A0A811U1C2"/>
<evidence type="ECO:0000313" key="3">
    <source>
        <dbReference type="Proteomes" id="UP000606786"/>
    </source>
</evidence>
<evidence type="ECO:0000313" key="2">
    <source>
        <dbReference type="EMBL" id="CAD6991065.1"/>
    </source>
</evidence>
<name>A0A811U1C2_CERCA</name>
<comment type="caution">
    <text evidence="2">The sequence shown here is derived from an EMBL/GenBank/DDBJ whole genome shotgun (WGS) entry which is preliminary data.</text>
</comment>
<feature type="region of interest" description="Disordered" evidence="1">
    <location>
        <begin position="60"/>
        <end position="82"/>
    </location>
</feature>
<keyword evidence="3" id="KW-1185">Reference proteome</keyword>
<feature type="compositionally biased region" description="Basic residues" evidence="1">
    <location>
        <begin position="60"/>
        <end position="75"/>
    </location>
</feature>
<proteinExistence type="predicted"/>
<sequence length="130" mass="14552">MLPAARLARCPPSSRPAAAAASAASATDDCNFGALWWFWWSTFHFAAILDSLRPASERRRRRLRRKRRQRQRQQGRQHCPPIKSSICSKLQIAGTPLSTLPSQTLSLHRHSNLVNAALIECMCGICRGCL</sequence>
<dbReference type="EMBL" id="CAJHJT010000001">
    <property type="protein sequence ID" value="CAD6991065.1"/>
    <property type="molecule type" value="Genomic_DNA"/>
</dbReference>
<organism evidence="2 3">
    <name type="scientific">Ceratitis capitata</name>
    <name type="common">Mediterranean fruit fly</name>
    <name type="synonym">Tephritis capitata</name>
    <dbReference type="NCBI Taxonomy" id="7213"/>
    <lineage>
        <taxon>Eukaryota</taxon>
        <taxon>Metazoa</taxon>
        <taxon>Ecdysozoa</taxon>
        <taxon>Arthropoda</taxon>
        <taxon>Hexapoda</taxon>
        <taxon>Insecta</taxon>
        <taxon>Pterygota</taxon>
        <taxon>Neoptera</taxon>
        <taxon>Endopterygota</taxon>
        <taxon>Diptera</taxon>
        <taxon>Brachycera</taxon>
        <taxon>Muscomorpha</taxon>
        <taxon>Tephritoidea</taxon>
        <taxon>Tephritidae</taxon>
        <taxon>Ceratitis</taxon>
        <taxon>Ceratitis</taxon>
    </lineage>
</organism>